<dbReference type="EMBL" id="JBHSSL010000042">
    <property type="protein sequence ID" value="MFC6170476.1"/>
    <property type="molecule type" value="Genomic_DNA"/>
</dbReference>
<dbReference type="InterPro" id="IPR025915">
    <property type="entry name" value="Phage_gp49_66"/>
</dbReference>
<dbReference type="Pfam" id="PF13876">
    <property type="entry name" value="Phage_gp49_66"/>
    <property type="match status" value="1"/>
</dbReference>
<accession>A0ABW1RD77</accession>
<name>A0ABW1RD77_9LACO</name>
<protein>
    <submittedName>
        <fullName evidence="1">Gp49 family protein</fullName>
    </submittedName>
</protein>
<evidence type="ECO:0000313" key="1">
    <source>
        <dbReference type="EMBL" id="MFC6170476.1"/>
    </source>
</evidence>
<dbReference type="Proteomes" id="UP001596289">
    <property type="component" value="Unassembled WGS sequence"/>
</dbReference>
<sequence>MKNTITNADIEALMNQSEIKTETVFDKVTVVSLKLPSGFVITEASGAVDPDNYDADMGKQICLDRITDKIWELEGYRLQAELHDKK</sequence>
<gene>
    <name evidence="1" type="ORF">ACFQGP_07790</name>
</gene>
<comment type="caution">
    <text evidence="1">The sequence shown here is derived from an EMBL/GenBank/DDBJ whole genome shotgun (WGS) entry which is preliminary data.</text>
</comment>
<proteinExistence type="predicted"/>
<evidence type="ECO:0000313" key="2">
    <source>
        <dbReference type="Proteomes" id="UP001596289"/>
    </source>
</evidence>
<organism evidence="1 2">
    <name type="scientific">Loigolactobacillus jiayinensis</name>
    <dbReference type="NCBI Taxonomy" id="2486016"/>
    <lineage>
        <taxon>Bacteria</taxon>
        <taxon>Bacillati</taxon>
        <taxon>Bacillota</taxon>
        <taxon>Bacilli</taxon>
        <taxon>Lactobacillales</taxon>
        <taxon>Lactobacillaceae</taxon>
        <taxon>Loigolactobacillus</taxon>
    </lineage>
</organism>
<reference evidence="2" key="1">
    <citation type="journal article" date="2019" name="Int. J. Syst. Evol. Microbiol.">
        <title>The Global Catalogue of Microorganisms (GCM) 10K type strain sequencing project: providing services to taxonomists for standard genome sequencing and annotation.</title>
        <authorList>
            <consortium name="The Broad Institute Genomics Platform"/>
            <consortium name="The Broad Institute Genome Sequencing Center for Infectious Disease"/>
            <person name="Wu L."/>
            <person name="Ma J."/>
        </authorList>
    </citation>
    <scope>NUCLEOTIDE SEQUENCE [LARGE SCALE GENOMIC DNA]</scope>
    <source>
        <strain evidence="2">CCM 8904</strain>
    </source>
</reference>
<dbReference type="RefSeq" id="WP_125552539.1">
    <property type="nucleotide sequence ID" value="NZ_JBHSSL010000042.1"/>
</dbReference>
<keyword evidence="2" id="KW-1185">Reference proteome</keyword>